<evidence type="ECO:0000256" key="4">
    <source>
        <dbReference type="ARBA" id="ARBA00022679"/>
    </source>
</evidence>
<comment type="catalytic activity">
    <reaction evidence="6 7">
        <text>a 2'-deoxyadenosine in DNA + S-adenosyl-L-methionine = an N(6)-methyl-2'-deoxyadenosine in DNA + S-adenosyl-L-homocysteine + H(+)</text>
        <dbReference type="Rhea" id="RHEA:15197"/>
        <dbReference type="Rhea" id="RHEA-COMP:12418"/>
        <dbReference type="Rhea" id="RHEA-COMP:12419"/>
        <dbReference type="ChEBI" id="CHEBI:15378"/>
        <dbReference type="ChEBI" id="CHEBI:57856"/>
        <dbReference type="ChEBI" id="CHEBI:59789"/>
        <dbReference type="ChEBI" id="CHEBI:90615"/>
        <dbReference type="ChEBI" id="CHEBI:90616"/>
        <dbReference type="EC" id="2.1.1.72"/>
    </reaction>
</comment>
<evidence type="ECO:0000256" key="5">
    <source>
        <dbReference type="ARBA" id="ARBA00022691"/>
    </source>
</evidence>
<dbReference type="NCBIfam" id="TIGR00571">
    <property type="entry name" value="dam"/>
    <property type="match status" value="1"/>
</dbReference>
<dbReference type="Proteomes" id="UP000029857">
    <property type="component" value="Unassembled WGS sequence"/>
</dbReference>
<evidence type="ECO:0000313" key="8">
    <source>
        <dbReference type="EMBL" id="TLE11529.1"/>
    </source>
</evidence>
<accession>A0A4U8U9U6</accession>
<dbReference type="InterPro" id="IPR029063">
    <property type="entry name" value="SAM-dependent_MTases_sf"/>
</dbReference>
<dbReference type="GO" id="GO:1904047">
    <property type="term" value="F:S-adenosyl-L-methionine binding"/>
    <property type="evidence" value="ECO:0007669"/>
    <property type="project" value="TreeGrafter"/>
</dbReference>
<dbReference type="PROSITE" id="PS00092">
    <property type="entry name" value="N6_MTASE"/>
    <property type="match status" value="1"/>
</dbReference>
<dbReference type="InterPro" id="IPR002052">
    <property type="entry name" value="DNA_methylase_N6_adenine_CS"/>
</dbReference>
<dbReference type="EC" id="2.1.1.72" evidence="2 7"/>
<dbReference type="GO" id="GO:0032259">
    <property type="term" value="P:methylation"/>
    <property type="evidence" value="ECO:0007669"/>
    <property type="project" value="UniProtKB-KW"/>
</dbReference>
<evidence type="ECO:0000256" key="7">
    <source>
        <dbReference type="RuleBase" id="RU361257"/>
    </source>
</evidence>
<organism evidence="8 9">
    <name type="scientific">Helicobacter bilis</name>
    <dbReference type="NCBI Taxonomy" id="37372"/>
    <lineage>
        <taxon>Bacteria</taxon>
        <taxon>Pseudomonadati</taxon>
        <taxon>Campylobacterota</taxon>
        <taxon>Epsilonproteobacteria</taxon>
        <taxon>Campylobacterales</taxon>
        <taxon>Helicobacteraceae</taxon>
        <taxon>Helicobacter</taxon>
    </lineage>
</organism>
<evidence type="ECO:0000256" key="6">
    <source>
        <dbReference type="ARBA" id="ARBA00047942"/>
    </source>
</evidence>
<dbReference type="EMBL" id="JRPJ02000005">
    <property type="protein sequence ID" value="TLE11529.1"/>
    <property type="molecule type" value="Genomic_DNA"/>
</dbReference>
<evidence type="ECO:0000256" key="3">
    <source>
        <dbReference type="ARBA" id="ARBA00022603"/>
    </source>
</evidence>
<comment type="similarity">
    <text evidence="1 7">Belongs to the N(4)/N(6)-methyltransferase family.</text>
</comment>
<keyword evidence="3 7" id="KW-0489">Methyltransferase</keyword>
<dbReference type="SUPFAM" id="SSF53335">
    <property type="entry name" value="S-adenosyl-L-methionine-dependent methyltransferases"/>
    <property type="match status" value="1"/>
</dbReference>
<sequence>MTKIIQSKPSYIKSPLNYIGGKYKVLSQILPLFPKRIDTFIDVFCGGCNVAVNVNAKRILANDNLSYLIALLKFLQQNPLEKTLQEIEQIIHFYALSKENAEGYKLLRDDYNTRKLPLKLLALIAFSFNHQIRFNNAHHFNTPFGRNRSSFNPQMQINLIAFIQSLQQINITLSSLDFSEVFSTLDSMQDKEIFVYCDPPYLITQGTYNDGKRGFSGWNESLEKDLLNYLSKLDSKGILFGLSNVLTHKGRENKLLKEWLEKHNFYIHTIQTHYTNANYQAKYRDKQHTQEVFITNYKADNAFYWQ</sequence>
<dbReference type="GO" id="GO:0009007">
    <property type="term" value="F:site-specific DNA-methyltransferase (adenine-specific) activity"/>
    <property type="evidence" value="ECO:0007669"/>
    <property type="project" value="UniProtKB-UniRule"/>
</dbReference>
<dbReference type="PIRSF" id="PIRSF000398">
    <property type="entry name" value="M_m6A_EcoRV"/>
    <property type="match status" value="1"/>
</dbReference>
<keyword evidence="4 7" id="KW-0808">Transferase</keyword>
<dbReference type="GO" id="GO:0006298">
    <property type="term" value="P:mismatch repair"/>
    <property type="evidence" value="ECO:0007669"/>
    <property type="project" value="TreeGrafter"/>
</dbReference>
<evidence type="ECO:0000313" key="9">
    <source>
        <dbReference type="Proteomes" id="UP000029857"/>
    </source>
</evidence>
<dbReference type="InterPro" id="IPR023095">
    <property type="entry name" value="Ade_MeTrfase_dom_2"/>
</dbReference>
<keyword evidence="5 7" id="KW-0949">S-adenosyl-L-methionine</keyword>
<dbReference type="GO" id="GO:0009307">
    <property type="term" value="P:DNA restriction-modification system"/>
    <property type="evidence" value="ECO:0007669"/>
    <property type="project" value="InterPro"/>
</dbReference>
<dbReference type="Gene3D" id="1.10.1020.10">
    <property type="entry name" value="Adenine-specific Methyltransferase, Domain 2"/>
    <property type="match status" value="1"/>
</dbReference>
<reference evidence="8 9" key="1">
    <citation type="journal article" date="2014" name="Genome Announc.">
        <title>Draft genome sequences of eight enterohepatic helicobacter species isolated from both laboratory and wild rodents.</title>
        <authorList>
            <person name="Sheh A."/>
            <person name="Shen Z."/>
            <person name="Fox J.G."/>
        </authorList>
    </citation>
    <scope>NUCLEOTIDE SEQUENCE [LARGE SCALE GENOMIC DNA]</scope>
    <source>
        <strain evidence="8 9">ATCC 49320</strain>
    </source>
</reference>
<gene>
    <name evidence="8" type="ORF">LS79_002520</name>
</gene>
<dbReference type="AlphaFoldDB" id="A0A4U8U9U6"/>
<protein>
    <recommendedName>
        <fullName evidence="2 7">Site-specific DNA-methyltransferase (adenine-specific)</fullName>
        <ecNumber evidence="2 7">2.1.1.72</ecNumber>
    </recommendedName>
</protein>
<comment type="caution">
    <text evidence="8">The sequence shown here is derived from an EMBL/GenBank/DDBJ whole genome shotgun (WGS) entry which is preliminary data.</text>
</comment>
<dbReference type="PANTHER" id="PTHR30481:SF3">
    <property type="entry name" value="DNA ADENINE METHYLASE"/>
    <property type="match status" value="1"/>
</dbReference>
<name>A0A4U8U9U6_9HELI</name>
<dbReference type="Pfam" id="PF02086">
    <property type="entry name" value="MethyltransfD12"/>
    <property type="match status" value="1"/>
</dbReference>
<dbReference type="Gene3D" id="3.40.50.150">
    <property type="entry name" value="Vaccinia Virus protein VP39"/>
    <property type="match status" value="1"/>
</dbReference>
<dbReference type="PANTHER" id="PTHR30481">
    <property type="entry name" value="DNA ADENINE METHYLASE"/>
    <property type="match status" value="1"/>
</dbReference>
<dbReference type="InterPro" id="IPR012327">
    <property type="entry name" value="MeTrfase_D12"/>
</dbReference>
<dbReference type="GO" id="GO:0043565">
    <property type="term" value="F:sequence-specific DNA binding"/>
    <property type="evidence" value="ECO:0007669"/>
    <property type="project" value="TreeGrafter"/>
</dbReference>
<dbReference type="RefSeq" id="WP_034579134.1">
    <property type="nucleotide sequence ID" value="NZ_FZMS01000038.1"/>
</dbReference>
<evidence type="ECO:0000256" key="1">
    <source>
        <dbReference type="ARBA" id="ARBA00006594"/>
    </source>
</evidence>
<dbReference type="InterPro" id="IPR012263">
    <property type="entry name" value="M_m6A_EcoRV"/>
</dbReference>
<dbReference type="PRINTS" id="PR00505">
    <property type="entry name" value="D12N6MTFRASE"/>
</dbReference>
<evidence type="ECO:0000256" key="2">
    <source>
        <dbReference type="ARBA" id="ARBA00011900"/>
    </source>
</evidence>
<proteinExistence type="inferred from homology"/>